<dbReference type="PANTHER" id="PTHR12815:SF18">
    <property type="entry name" value="SORTING AND ASSEMBLY MACHINERY COMPONENT 50 HOMOLOG"/>
    <property type="match status" value="1"/>
</dbReference>
<evidence type="ECO:0000256" key="1">
    <source>
        <dbReference type="ARBA" id="ARBA00004374"/>
    </source>
</evidence>
<keyword evidence="3" id="KW-1134">Transmembrane beta strand</keyword>
<comment type="subcellular location">
    <subcellularLocation>
        <location evidence="1">Mitochondrion outer membrane</location>
        <topology evidence="1">Multi-pass membrane protein</topology>
    </subcellularLocation>
</comment>
<evidence type="ECO:0000256" key="2">
    <source>
        <dbReference type="ARBA" id="ARBA00010913"/>
    </source>
</evidence>
<evidence type="ECO:0000256" key="3">
    <source>
        <dbReference type="ARBA" id="ARBA00022452"/>
    </source>
</evidence>
<name>R4WD89_RIPPE</name>
<sequence length="475" mass="51649">MIETIYAKEQPRKGPLGFNRAEVPLGQGGPCDEPPKSESKAVNLEGITARVDRVTVEGLSRTKDDIITKAVQDLFTASNFEEVIKKAHTVRQNLQSLNCFRSIAIHIDTSSGHGSSPDGYEVTYQVSELKRVTGGVTTSVSDNAGVLTIGGFFPNLYGRGESLRGEFSYGSNKSNNTNISFVKPFISKYSPVITLSAFGGETDYPASGFSLAENGLLTDLSFINNSVERMKHKLQYESNWRRLGVGRQSSFFVRNKTGSTLKSCIRHIATLDKRDNPILPICGSLVQIKTELAGLGGNVNFVKNEVNLQLNYPLYDGDVVIQGGLNVGVLNPLSDEDVNVADAFYLGGPTSLRGFEPRAVGPKQDDNYVGANMYWSAAIHCYSPLPFRPAYGGFGDFFKLHTFINCGNIGQFNTSDPQAFWDEQKDQIRVAAGLGIAVKLGTMARAELNYCFPLKAGASDGKVEGVQFGIGIDFL</sequence>
<evidence type="ECO:0000259" key="7">
    <source>
        <dbReference type="Pfam" id="PF01103"/>
    </source>
</evidence>
<dbReference type="GO" id="GO:0005741">
    <property type="term" value="C:mitochondrial outer membrane"/>
    <property type="evidence" value="ECO:0007669"/>
    <property type="project" value="UniProtKB-SubCell"/>
</dbReference>
<dbReference type="Gene3D" id="2.40.160.50">
    <property type="entry name" value="membrane protein fhac: a member of the omp85/tpsb transporter family"/>
    <property type="match status" value="1"/>
</dbReference>
<evidence type="ECO:0000256" key="5">
    <source>
        <dbReference type="ARBA" id="ARBA00023136"/>
    </source>
</evidence>
<dbReference type="Pfam" id="PF01103">
    <property type="entry name" value="Omp85"/>
    <property type="match status" value="1"/>
</dbReference>
<keyword evidence="4" id="KW-0812">Transmembrane</keyword>
<dbReference type="PANTHER" id="PTHR12815">
    <property type="entry name" value="SORTING AND ASSEMBLY MACHINERY SAMM50 PROTEIN FAMILY MEMBER"/>
    <property type="match status" value="1"/>
</dbReference>
<proteinExistence type="evidence at transcript level"/>
<organism evidence="8">
    <name type="scientific">Riptortus pedestris</name>
    <name type="common">Bean bug</name>
    <dbReference type="NCBI Taxonomy" id="329032"/>
    <lineage>
        <taxon>Eukaryota</taxon>
        <taxon>Metazoa</taxon>
        <taxon>Ecdysozoa</taxon>
        <taxon>Arthropoda</taxon>
        <taxon>Hexapoda</taxon>
        <taxon>Insecta</taxon>
        <taxon>Pterygota</taxon>
        <taxon>Neoptera</taxon>
        <taxon>Paraneoptera</taxon>
        <taxon>Hemiptera</taxon>
        <taxon>Heteroptera</taxon>
        <taxon>Panheteroptera</taxon>
        <taxon>Pentatomomorpha</taxon>
        <taxon>Coreoidea</taxon>
        <taxon>Alydidae</taxon>
        <taxon>Riptortus</taxon>
    </lineage>
</organism>
<evidence type="ECO:0000313" key="8">
    <source>
        <dbReference type="EMBL" id="BAN20539.1"/>
    </source>
</evidence>
<dbReference type="EMBL" id="AK417324">
    <property type="protein sequence ID" value="BAN20539.1"/>
    <property type="molecule type" value="mRNA"/>
</dbReference>
<dbReference type="GO" id="GO:0045040">
    <property type="term" value="P:protein insertion into mitochondrial outer membrane"/>
    <property type="evidence" value="ECO:0007669"/>
    <property type="project" value="TreeGrafter"/>
</dbReference>
<dbReference type="InterPro" id="IPR000184">
    <property type="entry name" value="Bac_surfAg_D15"/>
</dbReference>
<feature type="domain" description="Bacterial surface antigen (D15)" evidence="7">
    <location>
        <begin position="155"/>
        <end position="474"/>
    </location>
</feature>
<protein>
    <recommendedName>
        <fullName evidence="7">Bacterial surface antigen (D15) domain-containing protein</fullName>
    </recommendedName>
</protein>
<dbReference type="InterPro" id="IPR039910">
    <property type="entry name" value="D15-like"/>
</dbReference>
<keyword evidence="5" id="KW-0472">Membrane</keyword>
<comment type="similarity">
    <text evidence="2">Belongs to the SAM50/omp85 family.</text>
</comment>
<dbReference type="GO" id="GO:0033108">
    <property type="term" value="P:mitochondrial respiratory chain complex assembly"/>
    <property type="evidence" value="ECO:0007669"/>
    <property type="project" value="TreeGrafter"/>
</dbReference>
<evidence type="ECO:0000256" key="4">
    <source>
        <dbReference type="ARBA" id="ARBA00022692"/>
    </source>
</evidence>
<reference evidence="8" key="1">
    <citation type="journal article" date="2013" name="PLoS ONE">
        <title>Gene expression in gut symbiotic organ of stinkbug affected by extracellular bacterial symbiont.</title>
        <authorList>
            <person name="Futahashi R."/>
            <person name="Tanaka K."/>
            <person name="Tanahashi M."/>
            <person name="Nikoh N."/>
            <person name="Kikuchi Y."/>
            <person name="Lee B.L."/>
            <person name="Fukatsu T."/>
        </authorList>
    </citation>
    <scope>NUCLEOTIDE SEQUENCE</scope>
    <source>
        <tissue evidence="8">Midgut</tissue>
    </source>
</reference>
<dbReference type="Gene3D" id="3.10.20.310">
    <property type="entry name" value="membrane protein fhac"/>
    <property type="match status" value="1"/>
</dbReference>
<dbReference type="AlphaFoldDB" id="R4WD89"/>
<feature type="region of interest" description="Disordered" evidence="6">
    <location>
        <begin position="13"/>
        <end position="38"/>
    </location>
</feature>
<evidence type="ECO:0000256" key="6">
    <source>
        <dbReference type="SAM" id="MobiDB-lite"/>
    </source>
</evidence>
<accession>R4WD89</accession>